<dbReference type="PANTHER" id="PTHR11138">
    <property type="entry name" value="METHIONYL-TRNA FORMYLTRANSFERASE"/>
    <property type="match status" value="1"/>
</dbReference>
<keyword evidence="4" id="KW-1185">Reference proteome</keyword>
<dbReference type="InterPro" id="IPR005793">
    <property type="entry name" value="Formyl_trans_C"/>
</dbReference>
<evidence type="ECO:0000259" key="1">
    <source>
        <dbReference type="Pfam" id="PF00551"/>
    </source>
</evidence>
<accession>A0ABT4D064</accession>
<comment type="caution">
    <text evidence="3">The sequence shown here is derived from an EMBL/GenBank/DDBJ whole genome shotgun (WGS) entry which is preliminary data.</text>
</comment>
<sequence>MKILFYGDGPWAQLSLIKILDAEDIEVKGVILRYSSQDPVLREIGESADIPVYVEKNVNSEKFVKFAKELNLDLSISMSFDQIIKKELRETSKNGFINCHAGKLPNFRGRNILNWALINDEKEIGITAHYIDDGIDTGDIISQAVIPIEEKDTYNTLLKKTHKKCPEVLLDAVYKIKENRADVIKQSHIKGSYFSYRRNGDELIDWNWTSRKIHNFIRALAEPSPGAQTYLNDEKIYIWESEEQDYSKYISTPGEIIGRVEDGIIVKTGDTAIKIKKISNNIDEEKYIPSIPVGRRLGIDLYKKIFELQNRIVELEEKLTDAENKK</sequence>
<protein>
    <submittedName>
        <fullName evidence="3">Methionyl-tRNA formyltransferase</fullName>
    </submittedName>
</protein>
<dbReference type="Pfam" id="PF02911">
    <property type="entry name" value="Formyl_trans_C"/>
    <property type="match status" value="1"/>
</dbReference>
<dbReference type="Pfam" id="PF00551">
    <property type="entry name" value="Formyl_trans_N"/>
    <property type="match status" value="1"/>
</dbReference>
<dbReference type="SUPFAM" id="SSF53328">
    <property type="entry name" value="Formyltransferase"/>
    <property type="match status" value="1"/>
</dbReference>
<dbReference type="Proteomes" id="UP001078443">
    <property type="component" value="Unassembled WGS sequence"/>
</dbReference>
<reference evidence="3" key="1">
    <citation type="submission" date="2022-12" db="EMBL/GenBank/DDBJ databases">
        <authorList>
            <person name="Wang J."/>
        </authorList>
    </citation>
    <scope>NUCLEOTIDE SEQUENCE</scope>
    <source>
        <strain evidence="3">HY-45-18</strain>
    </source>
</reference>
<dbReference type="InterPro" id="IPR002376">
    <property type="entry name" value="Formyl_transf_N"/>
</dbReference>
<proteinExistence type="predicted"/>
<evidence type="ECO:0000259" key="2">
    <source>
        <dbReference type="Pfam" id="PF02911"/>
    </source>
</evidence>
<organism evidence="3 4">
    <name type="scientific">Clostridium aestuarii</name>
    <dbReference type="NCBI Taxonomy" id="338193"/>
    <lineage>
        <taxon>Bacteria</taxon>
        <taxon>Bacillati</taxon>
        <taxon>Bacillota</taxon>
        <taxon>Clostridia</taxon>
        <taxon>Eubacteriales</taxon>
        <taxon>Clostridiaceae</taxon>
        <taxon>Clostridium</taxon>
    </lineage>
</organism>
<evidence type="ECO:0000313" key="3">
    <source>
        <dbReference type="EMBL" id="MCY6483565.1"/>
    </source>
</evidence>
<evidence type="ECO:0000313" key="4">
    <source>
        <dbReference type="Proteomes" id="UP001078443"/>
    </source>
</evidence>
<feature type="domain" description="Formyl transferase C-terminal" evidence="2">
    <location>
        <begin position="201"/>
        <end position="279"/>
    </location>
</feature>
<dbReference type="EMBL" id="JAPQER010000002">
    <property type="protein sequence ID" value="MCY6483565.1"/>
    <property type="molecule type" value="Genomic_DNA"/>
</dbReference>
<dbReference type="InterPro" id="IPR036477">
    <property type="entry name" value="Formyl_transf_N_sf"/>
</dbReference>
<dbReference type="RefSeq" id="WP_268039842.1">
    <property type="nucleotide sequence ID" value="NZ_JAPQER010000002.1"/>
</dbReference>
<dbReference type="CDD" id="cd08702">
    <property type="entry name" value="Arna_FMT_C"/>
    <property type="match status" value="1"/>
</dbReference>
<dbReference type="Gene3D" id="3.40.50.12230">
    <property type="match status" value="1"/>
</dbReference>
<dbReference type="PANTHER" id="PTHR11138:SF5">
    <property type="entry name" value="METHIONYL-TRNA FORMYLTRANSFERASE, MITOCHONDRIAL"/>
    <property type="match status" value="1"/>
</dbReference>
<gene>
    <name evidence="3" type="ORF">OW763_04260</name>
</gene>
<dbReference type="SUPFAM" id="SSF50486">
    <property type="entry name" value="FMT C-terminal domain-like"/>
    <property type="match status" value="1"/>
</dbReference>
<dbReference type="CDD" id="cd08369">
    <property type="entry name" value="FMT_core"/>
    <property type="match status" value="1"/>
</dbReference>
<name>A0ABT4D064_9CLOT</name>
<feature type="domain" description="Formyl transferase N-terminal" evidence="1">
    <location>
        <begin position="1"/>
        <end position="173"/>
    </location>
</feature>
<dbReference type="InterPro" id="IPR011034">
    <property type="entry name" value="Formyl_transferase-like_C_sf"/>
</dbReference>